<feature type="transmembrane region" description="Helical" evidence="6">
    <location>
        <begin position="20"/>
        <end position="38"/>
    </location>
</feature>
<sequence length="351" mass="39378">MSNKRIKDKDSGSERLTASVIKAVGLHLLVVILLFVSFSTAPTFEPAKPIVQATLVQLNSKSPATTQTEQRIAGEAERTAAQRHEAEELERQQQEQQKAQEAARAAEQQRQAEAAARAAEQKAAEQKAAEQKAAEERRQAEQVEKQKAEEARRAEAARKLAAEEAAKKKAAEEEARRKAAEEAKRKEEQARKQRAAEEAKRKAEAEARAEAERVARLKREQEEARARALADLLAEETQYQRAQADQFGDEVAASYDDVIRRYVSSQWRRPPTARNGMVVEVRISMLPSGDITDAVVVRSSGDPGFDQSAIQAVRNVGRIPEMQQLSRENPAAFDRLYRQRNLRFKPEDLDF</sequence>
<keyword evidence="8" id="KW-1185">Reference proteome</keyword>
<accession>A0ABQ2CN93</accession>
<dbReference type="NCBIfam" id="TIGR01352">
    <property type="entry name" value="tonB_Cterm"/>
    <property type="match status" value="1"/>
</dbReference>
<feature type="region of interest" description="Disordered" evidence="5">
    <location>
        <begin position="75"/>
        <end position="206"/>
    </location>
</feature>
<proteinExistence type="predicted"/>
<organism evidence="7 8">
    <name type="scientific">Halopseudomonas pertucinogena</name>
    <dbReference type="NCBI Taxonomy" id="86175"/>
    <lineage>
        <taxon>Bacteria</taxon>
        <taxon>Pseudomonadati</taxon>
        <taxon>Pseudomonadota</taxon>
        <taxon>Gammaproteobacteria</taxon>
        <taxon>Pseudomonadales</taxon>
        <taxon>Pseudomonadaceae</taxon>
        <taxon>Halopseudomonas</taxon>
    </lineage>
</organism>
<evidence type="ECO:0000256" key="3">
    <source>
        <dbReference type="ARBA" id="ARBA00022989"/>
    </source>
</evidence>
<evidence type="ECO:0000256" key="1">
    <source>
        <dbReference type="ARBA" id="ARBA00004167"/>
    </source>
</evidence>
<keyword evidence="4 6" id="KW-0472">Membrane</keyword>
<keyword evidence="3 6" id="KW-1133">Transmembrane helix</keyword>
<feature type="compositionally biased region" description="Low complexity" evidence="5">
    <location>
        <begin position="94"/>
        <end position="118"/>
    </location>
</feature>
<evidence type="ECO:0008006" key="9">
    <source>
        <dbReference type="Google" id="ProtNLM"/>
    </source>
</evidence>
<comment type="caution">
    <text evidence="7">The sequence shown here is derived from an EMBL/GenBank/DDBJ whole genome shotgun (WGS) entry which is preliminary data.</text>
</comment>
<evidence type="ECO:0000256" key="6">
    <source>
        <dbReference type="SAM" id="Phobius"/>
    </source>
</evidence>
<reference evidence="8" key="1">
    <citation type="journal article" date="2019" name="Int. J. Syst. Evol. Microbiol.">
        <title>The Global Catalogue of Microorganisms (GCM) 10K type strain sequencing project: providing services to taxonomists for standard genome sequencing and annotation.</title>
        <authorList>
            <consortium name="The Broad Institute Genomics Platform"/>
            <consortium name="The Broad Institute Genome Sequencing Center for Infectious Disease"/>
            <person name="Wu L."/>
            <person name="Ma J."/>
        </authorList>
    </citation>
    <scope>NUCLEOTIDE SEQUENCE [LARGE SCALE GENOMIC DNA]</scope>
    <source>
        <strain evidence="8">JCM 11590</strain>
    </source>
</reference>
<dbReference type="NCBIfam" id="TIGR02794">
    <property type="entry name" value="tolA_full"/>
    <property type="match status" value="1"/>
</dbReference>
<feature type="compositionally biased region" description="Basic and acidic residues" evidence="5">
    <location>
        <begin position="119"/>
        <end position="206"/>
    </location>
</feature>
<dbReference type="Pfam" id="PF13103">
    <property type="entry name" value="TonB_2"/>
    <property type="match status" value="1"/>
</dbReference>
<dbReference type="InterPro" id="IPR014161">
    <property type="entry name" value="Tol-Pal_TolA"/>
</dbReference>
<evidence type="ECO:0000313" key="7">
    <source>
        <dbReference type="EMBL" id="GGI91885.1"/>
    </source>
</evidence>
<dbReference type="RefSeq" id="WP_229710295.1">
    <property type="nucleotide sequence ID" value="NZ_BMNN01000001.1"/>
</dbReference>
<evidence type="ECO:0000313" key="8">
    <source>
        <dbReference type="Proteomes" id="UP000633263"/>
    </source>
</evidence>
<feature type="compositionally biased region" description="Basic and acidic residues" evidence="5">
    <location>
        <begin position="75"/>
        <end position="93"/>
    </location>
</feature>
<name>A0ABQ2CN93_9GAMM</name>
<dbReference type="EMBL" id="BMNN01000001">
    <property type="protein sequence ID" value="GGI91885.1"/>
    <property type="molecule type" value="Genomic_DNA"/>
</dbReference>
<dbReference type="InterPro" id="IPR006260">
    <property type="entry name" value="TonB/TolA_C"/>
</dbReference>
<evidence type="ECO:0000256" key="5">
    <source>
        <dbReference type="SAM" id="MobiDB-lite"/>
    </source>
</evidence>
<comment type="subcellular location">
    <subcellularLocation>
        <location evidence="1">Membrane</location>
        <topology evidence="1">Single-pass membrane protein</topology>
    </subcellularLocation>
</comment>
<evidence type="ECO:0000256" key="4">
    <source>
        <dbReference type="ARBA" id="ARBA00023136"/>
    </source>
</evidence>
<evidence type="ECO:0000256" key="2">
    <source>
        <dbReference type="ARBA" id="ARBA00022692"/>
    </source>
</evidence>
<dbReference type="Proteomes" id="UP000633263">
    <property type="component" value="Unassembled WGS sequence"/>
</dbReference>
<dbReference type="SUPFAM" id="SSF74653">
    <property type="entry name" value="TolA/TonB C-terminal domain"/>
    <property type="match status" value="1"/>
</dbReference>
<protein>
    <recommendedName>
        <fullName evidence="9">Cell division and transport-associated protein TolA</fullName>
    </recommendedName>
</protein>
<keyword evidence="2 6" id="KW-0812">Transmembrane</keyword>
<gene>
    <name evidence="7" type="ORF">GCM10009083_05470</name>
</gene>
<dbReference type="Gene3D" id="3.30.1150.10">
    <property type="match status" value="1"/>
</dbReference>